<keyword evidence="8 9" id="KW-0472">Membrane</keyword>
<evidence type="ECO:0000256" key="4">
    <source>
        <dbReference type="ARBA" id="ARBA00022692"/>
    </source>
</evidence>
<keyword evidence="5 9" id="KW-0375">Hydrogen ion transport</keyword>
<comment type="similarity">
    <text evidence="2 9">Belongs to the V-ATPase 116 kDa subunit family.</text>
</comment>
<dbReference type="InterPro" id="IPR026028">
    <property type="entry name" value="V-type_ATPase_116kDa_su_euka"/>
</dbReference>
<feature type="transmembrane region" description="Helical" evidence="9">
    <location>
        <begin position="576"/>
        <end position="600"/>
    </location>
</feature>
<reference evidence="10 11" key="1">
    <citation type="submission" date="2022-01" db="EMBL/GenBank/DDBJ databases">
        <title>A chromosomal length assembly of Cordylochernes scorpioides.</title>
        <authorList>
            <person name="Zeh D."/>
            <person name="Zeh J."/>
        </authorList>
    </citation>
    <scope>NUCLEOTIDE SEQUENCE [LARGE SCALE GENOMIC DNA]</scope>
    <source>
        <strain evidence="10">IN4F17</strain>
        <tissue evidence="10">Whole Body</tissue>
    </source>
</reference>
<comment type="function">
    <text evidence="9">Essential component of the vacuolar proton pump (V-ATPase), a multimeric enzyme that catalyzes the translocation of protons across the membranes. Required for assembly and activity of the V-ATPase.</text>
</comment>
<dbReference type="Proteomes" id="UP001235939">
    <property type="component" value="Chromosome 19"/>
</dbReference>
<accession>A0ABY6LGV0</accession>
<evidence type="ECO:0000313" key="10">
    <source>
        <dbReference type="EMBL" id="UYV80399.1"/>
    </source>
</evidence>
<feature type="transmembrane region" description="Helical" evidence="9">
    <location>
        <begin position="640"/>
        <end position="661"/>
    </location>
</feature>
<keyword evidence="11" id="KW-1185">Reference proteome</keyword>
<comment type="subcellular location">
    <subcellularLocation>
        <location evidence="1">Membrane</location>
        <topology evidence="1">Multi-pass membrane protein</topology>
    </subcellularLocation>
</comment>
<evidence type="ECO:0000256" key="3">
    <source>
        <dbReference type="ARBA" id="ARBA00022448"/>
    </source>
</evidence>
<evidence type="ECO:0000256" key="5">
    <source>
        <dbReference type="ARBA" id="ARBA00022781"/>
    </source>
</evidence>
<dbReference type="EMBL" id="CP092881">
    <property type="protein sequence ID" value="UYV80399.1"/>
    <property type="molecule type" value="Genomic_DNA"/>
</dbReference>
<name>A0ABY6LGV0_9ARAC</name>
<organism evidence="10 11">
    <name type="scientific">Cordylochernes scorpioides</name>
    <dbReference type="NCBI Taxonomy" id="51811"/>
    <lineage>
        <taxon>Eukaryota</taxon>
        <taxon>Metazoa</taxon>
        <taxon>Ecdysozoa</taxon>
        <taxon>Arthropoda</taxon>
        <taxon>Chelicerata</taxon>
        <taxon>Arachnida</taxon>
        <taxon>Pseudoscorpiones</taxon>
        <taxon>Cheliferoidea</taxon>
        <taxon>Chernetidae</taxon>
        <taxon>Cordylochernes</taxon>
    </lineage>
</organism>
<gene>
    <name evidence="10" type="ORF">LAZ67_19000090</name>
</gene>
<evidence type="ECO:0000256" key="2">
    <source>
        <dbReference type="ARBA" id="ARBA00009904"/>
    </source>
</evidence>
<protein>
    <recommendedName>
        <fullName evidence="9">V-type proton ATPase subunit a</fullName>
    </recommendedName>
</protein>
<keyword evidence="7 9" id="KW-0406">Ion transport</keyword>
<keyword evidence="3 9" id="KW-0813">Transport</keyword>
<dbReference type="PANTHER" id="PTHR11629">
    <property type="entry name" value="VACUOLAR PROTON ATPASES"/>
    <property type="match status" value="1"/>
</dbReference>
<feature type="transmembrane region" description="Helical" evidence="9">
    <location>
        <begin position="543"/>
        <end position="564"/>
    </location>
</feature>
<sequence length="811" mass="92747">MGALLRSSDMTLAQLYIQYEAAYSVVSELGERGGLIHFRDMNTNLPPMQRHFINEIRRCDDLGRILRYLESEIKSHELPLQPAPSRPVPAPAPKEMIDLEAYLEKKMQEIQEVNTNCNSLVSAQVELLEFKQILLKSSQLFEQDDLNLHYDDSAPLHLPTGSNNGTNNMGGKETHFMGYLCGVIQRERIPSFETILWRLSRGNAHFRDIEIEEPFPSTEDETDLVYKNVFIIFFQGENLKLKIKKVCEAFGMTIYPCPDNPEERRDLLDGLNVRIEDLSTVLNQTKDHQYRLLREISENLQENFLKVNKMKSIYHVLNMFSNDLTRKCLIGEGWIPTEDLALVQNTIEVATSKLGTSAPSILNPLKTRLQPPTYNKTNKFTQGYQNIVNAYGVGTYQEINPGLFTVISFPFIFSVMFGDAGHGLLMALAALFLVLKEKELKPIVKNNEIFRTFYDGRYIILLMGLFSVYTGMIYNDMFSLSTNIFGSSWTVKDIDYPLLQKEVTISLDPKYNFTGSPYAFGMDSVWQLSKNKILYLNSYKMKLSVILGVLQMIFGVVLSAFNHIHFKETYDILCEFIPQMIFLVGLFGYLVVLIVVKWFVYTSEQAHIAPSLLISFINMFMFNAEGPEIFPGQFGLQKGLISLAIVCIPWMLLAKPLYIWYKRKTSWNLMEEEEASSHHGDSGEAYSLGESMINQAIHTIEYCLGSISHTASYLRLWALSLAHSQLSEVLWSMIMRIALSNCTSYLGAVLIIPIFSVWAVLTLSILLLMEGLSAFLHAIRLHWVEFQSKFYIGTGYLFEPYTFKEIEEDYS</sequence>
<dbReference type="PIRSF" id="PIRSF001293">
    <property type="entry name" value="ATP6V0A1"/>
    <property type="match status" value="1"/>
</dbReference>
<evidence type="ECO:0000256" key="6">
    <source>
        <dbReference type="ARBA" id="ARBA00022989"/>
    </source>
</evidence>
<evidence type="ECO:0000256" key="8">
    <source>
        <dbReference type="ARBA" id="ARBA00023136"/>
    </source>
</evidence>
<dbReference type="Pfam" id="PF01496">
    <property type="entry name" value="V_ATPase_I"/>
    <property type="match status" value="1"/>
</dbReference>
<feature type="transmembrane region" description="Helical" evidence="9">
    <location>
        <begin position="456"/>
        <end position="474"/>
    </location>
</feature>
<evidence type="ECO:0000256" key="9">
    <source>
        <dbReference type="RuleBase" id="RU361189"/>
    </source>
</evidence>
<keyword evidence="4 9" id="KW-0812">Transmembrane</keyword>
<evidence type="ECO:0000256" key="7">
    <source>
        <dbReference type="ARBA" id="ARBA00023065"/>
    </source>
</evidence>
<proteinExistence type="inferred from homology"/>
<feature type="transmembrane region" description="Helical" evidence="9">
    <location>
        <begin position="411"/>
        <end position="435"/>
    </location>
</feature>
<evidence type="ECO:0000313" key="11">
    <source>
        <dbReference type="Proteomes" id="UP001235939"/>
    </source>
</evidence>
<evidence type="ECO:0000256" key="1">
    <source>
        <dbReference type="ARBA" id="ARBA00004141"/>
    </source>
</evidence>
<dbReference type="InterPro" id="IPR002490">
    <property type="entry name" value="V-ATPase_116kDa_su"/>
</dbReference>
<keyword evidence="6 9" id="KW-1133">Transmembrane helix</keyword>
<feature type="transmembrane region" description="Helical" evidence="9">
    <location>
        <begin position="745"/>
        <end position="768"/>
    </location>
</feature>
<dbReference type="PANTHER" id="PTHR11629:SF63">
    <property type="entry name" value="V-TYPE PROTON ATPASE SUBUNIT A"/>
    <property type="match status" value="1"/>
</dbReference>